<name>A0AAX1NC50_9BACT</name>
<organism evidence="1 2">
    <name type="scientific">Flammeovirga yaeyamensis</name>
    <dbReference type="NCBI Taxonomy" id="367791"/>
    <lineage>
        <taxon>Bacteria</taxon>
        <taxon>Pseudomonadati</taxon>
        <taxon>Bacteroidota</taxon>
        <taxon>Cytophagia</taxon>
        <taxon>Cytophagales</taxon>
        <taxon>Flammeovirgaceae</taxon>
        <taxon>Flammeovirga</taxon>
    </lineage>
</organism>
<evidence type="ECO:0000313" key="2">
    <source>
        <dbReference type="Proteomes" id="UP000678679"/>
    </source>
</evidence>
<dbReference type="EMBL" id="CP076133">
    <property type="protein sequence ID" value="QWG04521.1"/>
    <property type="molecule type" value="Genomic_DNA"/>
</dbReference>
<dbReference type="KEGG" id="fya:KMW28_26860"/>
<proteinExistence type="predicted"/>
<dbReference type="RefSeq" id="WP_169667279.1">
    <property type="nucleotide sequence ID" value="NZ_CP076133.1"/>
</dbReference>
<gene>
    <name evidence="1" type="ORF">KMW28_26860</name>
</gene>
<keyword evidence="2" id="KW-1185">Reference proteome</keyword>
<evidence type="ECO:0000313" key="1">
    <source>
        <dbReference type="EMBL" id="QWG04521.1"/>
    </source>
</evidence>
<protein>
    <submittedName>
        <fullName evidence="1">Uncharacterized protein</fullName>
    </submittedName>
</protein>
<sequence length="171" mass="19442">MNELEEGENYMTPINLSDFSKGQIRLLSCIKSHLMKNVESLRYQPPITSSELFQTYGSNDPRFIAIRDKILGEEKASSQWSTYKNTRGVDRFSGEKDEKASEMNAIALNFGNKVKDAVKAYAPKVEHARDAKWSECLIDDLSPQQADLYLGKIKDIVTFLQRTEKLESKGI</sequence>
<dbReference type="AlphaFoldDB" id="A0AAX1NC50"/>
<dbReference type="Proteomes" id="UP000678679">
    <property type="component" value="Chromosome 2"/>
</dbReference>
<accession>A0AAX1NC50</accession>
<reference evidence="1 2" key="1">
    <citation type="submission" date="2021-05" db="EMBL/GenBank/DDBJ databases">
        <title>Comparative genomic studies on the polysaccharide-degrading batcterial strains of the Flammeovirga genus.</title>
        <authorList>
            <person name="Zewei F."/>
            <person name="Zheng Z."/>
            <person name="Yu L."/>
            <person name="Ruyue G."/>
            <person name="Yanhong M."/>
            <person name="Yuanyuan C."/>
            <person name="Jingyan G."/>
            <person name="Wenjun H."/>
        </authorList>
    </citation>
    <scope>NUCLEOTIDE SEQUENCE [LARGE SCALE GENOMIC DNA]</scope>
    <source>
        <strain evidence="1 2">NBRC:100898</strain>
    </source>
</reference>